<dbReference type="STRING" id="30019.A0A0M5IXG8"/>
<evidence type="ECO:0000256" key="1">
    <source>
        <dbReference type="SAM" id="MobiDB-lite"/>
    </source>
</evidence>
<feature type="compositionally biased region" description="Basic and acidic residues" evidence="1">
    <location>
        <begin position="120"/>
        <end position="133"/>
    </location>
</feature>
<dbReference type="PROSITE" id="PS50174">
    <property type="entry name" value="G_PATCH"/>
    <property type="match status" value="1"/>
</dbReference>
<dbReference type="AlphaFoldDB" id="A0A0M5IXG8"/>
<accession>A0A0M5IXG8</accession>
<dbReference type="GO" id="GO:0003676">
    <property type="term" value="F:nucleic acid binding"/>
    <property type="evidence" value="ECO:0007669"/>
    <property type="project" value="InterPro"/>
</dbReference>
<evidence type="ECO:0000259" key="2">
    <source>
        <dbReference type="PROSITE" id="PS50174"/>
    </source>
</evidence>
<sequence>MAMLAEPRRRKRYNLNPRGKALYEDDTRFGTKMLEKMGWSKGKGLGANEDGSKDFVRVRFKNDAEGLGYETRDDQWTVHEEGFNGLLKSLNGGEVEKDNGNASASEEESRPMGFGFKAAPKAEDTPKTLKEKISGVSLEESSKSSKARVHYKKFTRGKDLSRYSEKDLANIFGKKATEATEAPVQVVQEPEEEKEVNPNFAGVQTLQTGLSVQDYFKQKMEAMKNRLKNGTVGTKPLLNEDNPAVETMAADENKEPVKKKKKRKDKELEIAEQNGEAVETQTQSTDDNNVDEPVKKKKNKKSKQQEDVMLETEPIEETTAKKEKKKKSKRATEEESTKLEEAALEQVEDENPPKRKKHKKNKAAEAEEPLPTPELPEATQDVEVKKKKKSKSKAAEEPMQLETEQVPAETEDMQVKKKKKSKNKSTVEEPQPEHHTESLPADSPKKSKKKSKKETEVSENVSCSGDNSDASTDEEAAAQFLSLEQLIEKRNLCDLYTISSFCAEKFHNVNMNAFEQSTLPKILGYGIDENVKLDIVETKNDATRIMDLWSNKVSKYRIQPQCLKKMKHSKFVTPTALRSLKRRRVFSCV</sequence>
<feature type="region of interest" description="Disordered" evidence="1">
    <location>
        <begin position="88"/>
        <end position="141"/>
    </location>
</feature>
<dbReference type="InterPro" id="IPR050656">
    <property type="entry name" value="PINX1"/>
</dbReference>
<dbReference type="OrthoDB" id="29523at2759"/>
<evidence type="ECO:0000313" key="4">
    <source>
        <dbReference type="Proteomes" id="UP000494163"/>
    </source>
</evidence>
<dbReference type="Proteomes" id="UP000494163">
    <property type="component" value="Chromosome 2R"/>
</dbReference>
<reference evidence="3 4" key="1">
    <citation type="submission" date="2015-08" db="EMBL/GenBank/DDBJ databases">
        <title>Ancestral chromatin configuration constrains chromatin evolution on differentiating sex chromosomes in Drosophila.</title>
        <authorList>
            <person name="Zhou Q."/>
            <person name="Bachtrog D."/>
        </authorList>
    </citation>
    <scope>NUCLEOTIDE SEQUENCE [LARGE SCALE GENOMIC DNA]</scope>
    <source>
        <tissue evidence="3">Whole larvae</tissue>
    </source>
</reference>
<feature type="domain" description="G-patch" evidence="2">
    <location>
        <begin position="26"/>
        <end position="72"/>
    </location>
</feature>
<feature type="compositionally biased region" description="Basic and acidic residues" evidence="1">
    <location>
        <begin position="425"/>
        <end position="437"/>
    </location>
</feature>
<dbReference type="OMA" id="SKFCADQ"/>
<proteinExistence type="predicted"/>
<evidence type="ECO:0000313" key="3">
    <source>
        <dbReference type="EMBL" id="ALC41424.1"/>
    </source>
</evidence>
<organism evidence="3 4">
    <name type="scientific">Drosophila busckii</name>
    <name type="common">Fruit fly</name>
    <dbReference type="NCBI Taxonomy" id="30019"/>
    <lineage>
        <taxon>Eukaryota</taxon>
        <taxon>Metazoa</taxon>
        <taxon>Ecdysozoa</taxon>
        <taxon>Arthropoda</taxon>
        <taxon>Hexapoda</taxon>
        <taxon>Insecta</taxon>
        <taxon>Pterygota</taxon>
        <taxon>Neoptera</taxon>
        <taxon>Endopterygota</taxon>
        <taxon>Diptera</taxon>
        <taxon>Brachycera</taxon>
        <taxon>Muscomorpha</taxon>
        <taxon>Ephydroidea</taxon>
        <taxon>Drosophilidae</taxon>
        <taxon>Drosophila</taxon>
    </lineage>
</organism>
<feature type="region of interest" description="Disordered" evidence="1">
    <location>
        <begin position="182"/>
        <end position="202"/>
    </location>
</feature>
<dbReference type="InterPro" id="IPR000467">
    <property type="entry name" value="G_patch_dom"/>
</dbReference>
<dbReference type="PANTHER" id="PTHR23149">
    <property type="entry name" value="G PATCH DOMAIN CONTAINING PROTEIN"/>
    <property type="match status" value="1"/>
</dbReference>
<protein>
    <submittedName>
        <fullName evidence="3">CG11180</fullName>
    </submittedName>
</protein>
<feature type="compositionally biased region" description="Basic and acidic residues" evidence="1">
    <location>
        <begin position="330"/>
        <end position="341"/>
    </location>
</feature>
<dbReference type="Pfam" id="PF01585">
    <property type="entry name" value="G-patch"/>
    <property type="match status" value="1"/>
</dbReference>
<dbReference type="GO" id="GO:0010521">
    <property type="term" value="F:telomerase inhibitor activity"/>
    <property type="evidence" value="ECO:0007669"/>
    <property type="project" value="TreeGrafter"/>
</dbReference>
<dbReference type="PANTHER" id="PTHR23149:SF27">
    <property type="entry name" value="PIN2_TERF1-INTERACTING TELOMERASE INHIBITOR 1"/>
    <property type="match status" value="1"/>
</dbReference>
<dbReference type="GO" id="GO:0005730">
    <property type="term" value="C:nucleolus"/>
    <property type="evidence" value="ECO:0007669"/>
    <property type="project" value="TreeGrafter"/>
</dbReference>
<dbReference type="EMBL" id="CP012524">
    <property type="protein sequence ID" value="ALC41424.1"/>
    <property type="molecule type" value="Genomic_DNA"/>
</dbReference>
<feature type="compositionally biased region" description="Polar residues" evidence="1">
    <location>
        <begin position="458"/>
        <end position="470"/>
    </location>
</feature>
<dbReference type="SMART" id="SM00443">
    <property type="entry name" value="G_patch"/>
    <property type="match status" value="1"/>
</dbReference>
<feature type="region of interest" description="Disordered" evidence="1">
    <location>
        <begin position="227"/>
        <end position="471"/>
    </location>
</feature>
<keyword evidence="4" id="KW-1185">Reference proteome</keyword>
<gene>
    <name evidence="3" type="ORF">Dbus_chr2Rg1003</name>
</gene>
<name>A0A0M5IXG8_DROBS</name>